<dbReference type="PANTHER" id="PTHR47102">
    <property type="entry name" value="PROTEIN BNI1"/>
    <property type="match status" value="1"/>
</dbReference>
<comment type="caution">
    <text evidence="3">The sequence shown here is derived from an EMBL/GenBank/DDBJ whole genome shotgun (WGS) entry which is preliminary data.</text>
</comment>
<dbReference type="GO" id="GO:0031267">
    <property type="term" value="F:small GTPase binding"/>
    <property type="evidence" value="ECO:0007669"/>
    <property type="project" value="InterPro"/>
</dbReference>
<dbReference type="Pfam" id="PF06371">
    <property type="entry name" value="Drf_GBD"/>
    <property type="match status" value="1"/>
</dbReference>
<keyword evidence="4" id="KW-1185">Reference proteome</keyword>
<evidence type="ECO:0000256" key="1">
    <source>
        <dbReference type="SAM" id="MobiDB-lite"/>
    </source>
</evidence>
<dbReference type="InterPro" id="IPR010473">
    <property type="entry name" value="GTPase-bd"/>
</dbReference>
<dbReference type="PANTHER" id="PTHR47102:SF2">
    <property type="entry name" value="PROTEIN BNI1"/>
    <property type="match status" value="1"/>
</dbReference>
<gene>
    <name evidence="3" type="ORF">GGI15_004716</name>
</gene>
<name>A0A9W8H699_9FUNG</name>
<dbReference type="SUPFAM" id="SSF48371">
    <property type="entry name" value="ARM repeat"/>
    <property type="match status" value="1"/>
</dbReference>
<dbReference type="InterPro" id="IPR051661">
    <property type="entry name" value="Actin_filament_regulator"/>
</dbReference>
<dbReference type="AlphaFoldDB" id="A0A9W8H699"/>
<dbReference type="InterPro" id="IPR011989">
    <property type="entry name" value="ARM-like"/>
</dbReference>
<proteinExistence type="predicted"/>
<protein>
    <recommendedName>
        <fullName evidence="2">Formin GTPase-binding domain-containing protein</fullName>
    </recommendedName>
</protein>
<feature type="region of interest" description="Disordered" evidence="1">
    <location>
        <begin position="1"/>
        <end position="90"/>
    </location>
</feature>
<dbReference type="OrthoDB" id="5563331at2759"/>
<feature type="compositionally biased region" description="Low complexity" evidence="1">
    <location>
        <begin position="30"/>
        <end position="59"/>
    </location>
</feature>
<sequence length="618" mass="66294">MRLPFSLHKNSKSSDNFVQLTGDRELPGQGADNGTSGSGSSSSGNGAANASSSLASPGGRTRGHSSASAMSLTLPAHQRPNGGRRSRPVSMAFPSPTTGDFHLAQLEEELDTLMDAMGLQGAQRMAMKNMPLEGKQQLIHTHKINQDKSAEAATPLSDHLKILSRAGTQSLPRARLEKLRVDISYQSIQQINAFVEDGGLRLLLTHLAQLNERRTAARRADELLKEHELLRCILGVAKVDAGARYLLDGGAHLRHVMDSVATVWLPCATVALRIVSYLVQQRVSREAILGVLFRRESAGDEPGARRKLAFAEWMEAVDRALEEYDAQAVAAERQTANAHVVDFLAATLMLVNNALDLVCSASIDRRVKLYDRLGSHDMLAKFSSLRAWRLAVLDAQLSRWDECLRRDYNIAKSHVRQRDAAVVLEANGDSQVRDMALFAGFVAMYEQARGEEAEDEYLHMNVATYETPRAMPVPASAPPTPGGSVRGLGALDGGPLGTAPAGPVSTNPFFAAAAAMVAAPELPFMQRNRSHSNQIAETGCLRELRAKPATPSAAAMPSDPATALGGLRGIGAQLASLAADLQRLTVKEDADEAVRELHAIAQVAQNTIAAISPSPSSA</sequence>
<dbReference type="GO" id="GO:0003779">
    <property type="term" value="F:actin binding"/>
    <property type="evidence" value="ECO:0007669"/>
    <property type="project" value="InterPro"/>
</dbReference>
<dbReference type="Proteomes" id="UP001140172">
    <property type="component" value="Unassembled WGS sequence"/>
</dbReference>
<evidence type="ECO:0000313" key="3">
    <source>
        <dbReference type="EMBL" id="KAJ2776843.1"/>
    </source>
</evidence>
<dbReference type="EMBL" id="JANBUM010000460">
    <property type="protein sequence ID" value="KAJ2776843.1"/>
    <property type="molecule type" value="Genomic_DNA"/>
</dbReference>
<feature type="domain" description="Formin GTPase-binding" evidence="2">
    <location>
        <begin position="93"/>
        <end position="280"/>
    </location>
</feature>
<reference evidence="3" key="1">
    <citation type="submission" date="2022-07" db="EMBL/GenBank/DDBJ databases">
        <title>Phylogenomic reconstructions and comparative analyses of Kickxellomycotina fungi.</title>
        <authorList>
            <person name="Reynolds N.K."/>
            <person name="Stajich J.E."/>
            <person name="Barry K."/>
            <person name="Grigoriev I.V."/>
            <person name="Crous P."/>
            <person name="Smith M.E."/>
        </authorList>
    </citation>
    <scope>NUCLEOTIDE SEQUENCE</scope>
    <source>
        <strain evidence="3">BCRC 34489</strain>
    </source>
</reference>
<accession>A0A9W8H699</accession>
<evidence type="ECO:0000259" key="2">
    <source>
        <dbReference type="SMART" id="SM01140"/>
    </source>
</evidence>
<dbReference type="GO" id="GO:0030036">
    <property type="term" value="P:actin cytoskeleton organization"/>
    <property type="evidence" value="ECO:0007669"/>
    <property type="project" value="InterPro"/>
</dbReference>
<dbReference type="InterPro" id="IPR016024">
    <property type="entry name" value="ARM-type_fold"/>
</dbReference>
<organism evidence="3 4">
    <name type="scientific">Coemansia interrupta</name>
    <dbReference type="NCBI Taxonomy" id="1126814"/>
    <lineage>
        <taxon>Eukaryota</taxon>
        <taxon>Fungi</taxon>
        <taxon>Fungi incertae sedis</taxon>
        <taxon>Zoopagomycota</taxon>
        <taxon>Kickxellomycotina</taxon>
        <taxon>Kickxellomycetes</taxon>
        <taxon>Kickxellales</taxon>
        <taxon>Kickxellaceae</taxon>
        <taxon>Coemansia</taxon>
    </lineage>
</organism>
<evidence type="ECO:0000313" key="4">
    <source>
        <dbReference type="Proteomes" id="UP001140172"/>
    </source>
</evidence>
<dbReference type="SMART" id="SM01140">
    <property type="entry name" value="Drf_GBD"/>
    <property type="match status" value="1"/>
</dbReference>
<dbReference type="Gene3D" id="1.25.10.10">
    <property type="entry name" value="Leucine-rich Repeat Variant"/>
    <property type="match status" value="1"/>
</dbReference>